<gene>
    <name evidence="7" type="ORF">WKV44_05235</name>
</gene>
<evidence type="ECO:0000313" key="8">
    <source>
        <dbReference type="Proteomes" id="UP001466331"/>
    </source>
</evidence>
<keyword evidence="2 5" id="KW-0812">Transmembrane</keyword>
<comment type="subcellular location">
    <subcellularLocation>
        <location evidence="1">Membrane</location>
        <topology evidence="1">Multi-pass membrane protein</topology>
    </subcellularLocation>
</comment>
<feature type="transmembrane region" description="Helical" evidence="5">
    <location>
        <begin position="39"/>
        <end position="66"/>
    </location>
</feature>
<dbReference type="Pfam" id="PF00528">
    <property type="entry name" value="BPD_transp_1"/>
    <property type="match status" value="1"/>
</dbReference>
<comment type="caution">
    <text evidence="7">The sequence shown here is derived from an EMBL/GenBank/DDBJ whole genome shotgun (WGS) entry which is preliminary data.</text>
</comment>
<dbReference type="Proteomes" id="UP001466331">
    <property type="component" value="Unassembled WGS sequence"/>
</dbReference>
<name>A0ABU9UBS1_9SPIR</name>
<feature type="transmembrane region" description="Helical" evidence="5">
    <location>
        <begin position="186"/>
        <end position="208"/>
    </location>
</feature>
<evidence type="ECO:0000256" key="2">
    <source>
        <dbReference type="ARBA" id="ARBA00022692"/>
    </source>
</evidence>
<sequence length="263" mass="28390">MSIGASSDSYIEVITSIWLMLTGAKDLSTAAPGFTTGKIIAAGAVITLPLALIALFVLTFTAMFGASFINTAKYLAVRHGQYIYTKFANIFMGVVSFLAATPLFVGLWVLSNSSGNEIPLPIIAIVIVFLGGLEWDVITFLRHDMERHANTTYSEVFTTIGAPLGKFFPMPRTMSGYLFSSSLPSFLPYLAGKVPAIIGAVTIAEIIFSFPGLGTTLLDALLGSKTDLLVASVFFLLCVNAVVVFIVKTVLFLIYPRWYEKAI</sequence>
<evidence type="ECO:0000256" key="1">
    <source>
        <dbReference type="ARBA" id="ARBA00004141"/>
    </source>
</evidence>
<evidence type="ECO:0000256" key="5">
    <source>
        <dbReference type="SAM" id="Phobius"/>
    </source>
</evidence>
<evidence type="ECO:0000256" key="4">
    <source>
        <dbReference type="ARBA" id="ARBA00023136"/>
    </source>
</evidence>
<reference evidence="7 8" key="1">
    <citation type="submission" date="2024-03" db="EMBL/GenBank/DDBJ databases">
        <title>Ignisphaera cupida sp. nov., a hyperthermophilic hydrolytic archaeon from a hot spring of Kamchatka, and proposal of Ignisphaeraceae fam. nov.</title>
        <authorList>
            <person name="Podosokorskaya O.A."/>
            <person name="Elcheninov A.G."/>
            <person name="Maltseva A.I."/>
            <person name="Zayulina K.S."/>
            <person name="Novikov A."/>
            <person name="Merkel A.Y."/>
        </authorList>
    </citation>
    <scope>NUCLEOTIDE SEQUENCE [LARGE SCALE GENOMIC DNA]</scope>
    <source>
        <strain evidence="7 8">38H-sp</strain>
    </source>
</reference>
<evidence type="ECO:0000256" key="3">
    <source>
        <dbReference type="ARBA" id="ARBA00022989"/>
    </source>
</evidence>
<accession>A0ABU9UBS1</accession>
<organism evidence="7 8">
    <name type="scientific">Rarispira pelagica</name>
    <dbReference type="NCBI Taxonomy" id="3141764"/>
    <lineage>
        <taxon>Bacteria</taxon>
        <taxon>Pseudomonadati</taxon>
        <taxon>Spirochaetota</taxon>
        <taxon>Spirochaetia</taxon>
        <taxon>Winmispirales</taxon>
        <taxon>Winmispiraceae</taxon>
        <taxon>Rarispira</taxon>
    </lineage>
</organism>
<proteinExistence type="predicted"/>
<evidence type="ECO:0000313" key="7">
    <source>
        <dbReference type="EMBL" id="MEM5947939.1"/>
    </source>
</evidence>
<keyword evidence="8" id="KW-1185">Reference proteome</keyword>
<feature type="domain" description="ABC transmembrane type-1" evidence="6">
    <location>
        <begin position="83"/>
        <end position="257"/>
    </location>
</feature>
<protein>
    <submittedName>
        <fullName evidence="7">ABC transporter permease subunit</fullName>
    </submittedName>
</protein>
<feature type="transmembrane region" description="Helical" evidence="5">
    <location>
        <begin position="122"/>
        <end position="141"/>
    </location>
</feature>
<keyword evidence="4 5" id="KW-0472">Membrane</keyword>
<dbReference type="EMBL" id="JBCHKQ010000002">
    <property type="protein sequence ID" value="MEM5947939.1"/>
    <property type="molecule type" value="Genomic_DNA"/>
</dbReference>
<feature type="transmembrane region" description="Helical" evidence="5">
    <location>
        <begin position="228"/>
        <end position="255"/>
    </location>
</feature>
<feature type="transmembrane region" description="Helical" evidence="5">
    <location>
        <begin position="87"/>
        <end position="110"/>
    </location>
</feature>
<keyword evidence="3 5" id="KW-1133">Transmembrane helix</keyword>
<dbReference type="RefSeq" id="WP_420069385.1">
    <property type="nucleotide sequence ID" value="NZ_JBCHKQ010000002.1"/>
</dbReference>
<dbReference type="InterPro" id="IPR000515">
    <property type="entry name" value="MetI-like"/>
</dbReference>
<evidence type="ECO:0000259" key="6">
    <source>
        <dbReference type="Pfam" id="PF00528"/>
    </source>
</evidence>